<dbReference type="InterPro" id="IPR036259">
    <property type="entry name" value="MFS_trans_sf"/>
</dbReference>
<evidence type="ECO:0000256" key="2">
    <source>
        <dbReference type="ARBA" id="ARBA00022448"/>
    </source>
</evidence>
<keyword evidence="6 7" id="KW-0472">Membrane</keyword>
<dbReference type="EMBL" id="CP011366">
    <property type="protein sequence ID" value="AKG75226.1"/>
    <property type="molecule type" value="Genomic_DNA"/>
</dbReference>
<evidence type="ECO:0000313" key="12">
    <source>
        <dbReference type="Proteomes" id="UP000183090"/>
    </source>
</evidence>
<gene>
    <name evidence="9" type="ORF">AAT16_01650</name>
    <name evidence="10" type="ORF">SAMN05216235_1704</name>
</gene>
<feature type="transmembrane region" description="Helical" evidence="7">
    <location>
        <begin position="75"/>
        <end position="96"/>
    </location>
</feature>
<reference evidence="11" key="2">
    <citation type="submission" date="2015-04" db="EMBL/GenBank/DDBJ databases">
        <title>Complete genome sequence of Salinicoccus halodurans strain H3B36, isolated from the Qaidam basin of China.</title>
        <authorList>
            <person name="Ma Y."/>
            <person name="Jiang K."/>
            <person name="Xue Y."/>
        </authorList>
    </citation>
    <scope>NUCLEOTIDE SEQUENCE [LARGE SCALE GENOMIC DNA]</scope>
    <source>
        <strain evidence="11">H3B36</strain>
    </source>
</reference>
<organism evidence="10 12">
    <name type="scientific">Salinicoccus halodurans</name>
    <dbReference type="NCBI Taxonomy" id="407035"/>
    <lineage>
        <taxon>Bacteria</taxon>
        <taxon>Bacillati</taxon>
        <taxon>Bacillota</taxon>
        <taxon>Bacilli</taxon>
        <taxon>Bacillales</taxon>
        <taxon>Staphylococcaceae</taxon>
        <taxon>Salinicoccus</taxon>
    </lineage>
</organism>
<feature type="transmembrane region" description="Helical" evidence="7">
    <location>
        <begin position="12"/>
        <end position="37"/>
    </location>
</feature>
<feature type="transmembrane region" description="Helical" evidence="7">
    <location>
        <begin position="141"/>
        <end position="162"/>
    </location>
</feature>
<dbReference type="CDD" id="cd06173">
    <property type="entry name" value="MFS_MefA_like"/>
    <property type="match status" value="1"/>
</dbReference>
<keyword evidence="4 7" id="KW-0812">Transmembrane</keyword>
<dbReference type="PANTHER" id="PTHR43266:SF9">
    <property type="entry name" value="PERMEASE, MAJOR FACILITATOR SUPERFAMILY-RELATED"/>
    <property type="match status" value="1"/>
</dbReference>
<feature type="transmembrane region" description="Helical" evidence="7">
    <location>
        <begin position="309"/>
        <end position="331"/>
    </location>
</feature>
<dbReference type="Gene3D" id="1.20.1250.20">
    <property type="entry name" value="MFS general substrate transporter like domains"/>
    <property type="match status" value="1"/>
</dbReference>
<feature type="transmembrane region" description="Helical" evidence="7">
    <location>
        <begin position="368"/>
        <end position="392"/>
    </location>
</feature>
<dbReference type="RefSeq" id="WP_046791395.1">
    <property type="nucleotide sequence ID" value="NZ_CP011366.1"/>
</dbReference>
<dbReference type="PROSITE" id="PS50850">
    <property type="entry name" value="MFS"/>
    <property type="match status" value="1"/>
</dbReference>
<reference evidence="9 11" key="1">
    <citation type="journal article" date="2015" name="Int. J. Syst. Evol. Microbiol.">
        <title>Complete genome sequence of Salinicoccus halodurans H3B36, isolated from the Qaidam Basin in China.</title>
        <authorList>
            <person name="Jiang K."/>
            <person name="Xue Y."/>
            <person name="Ma Y."/>
        </authorList>
    </citation>
    <scope>NUCLEOTIDE SEQUENCE [LARGE SCALE GENOMIC DNA]</scope>
    <source>
        <strain evidence="9 11">H3B36</strain>
    </source>
</reference>
<dbReference type="InterPro" id="IPR020846">
    <property type="entry name" value="MFS_dom"/>
</dbReference>
<dbReference type="EMBL" id="FOTB01000003">
    <property type="protein sequence ID" value="SFK77882.1"/>
    <property type="molecule type" value="Genomic_DNA"/>
</dbReference>
<dbReference type="Proteomes" id="UP000034029">
    <property type="component" value="Chromosome"/>
</dbReference>
<feature type="transmembrane region" description="Helical" evidence="7">
    <location>
        <begin position="219"/>
        <end position="241"/>
    </location>
</feature>
<evidence type="ECO:0000313" key="10">
    <source>
        <dbReference type="EMBL" id="SFK77882.1"/>
    </source>
</evidence>
<dbReference type="OrthoDB" id="3613552at2"/>
<dbReference type="PANTHER" id="PTHR43266">
    <property type="entry name" value="MACROLIDE-EFFLUX PROTEIN"/>
    <property type="match status" value="1"/>
</dbReference>
<dbReference type="GO" id="GO:0005886">
    <property type="term" value="C:plasma membrane"/>
    <property type="evidence" value="ECO:0007669"/>
    <property type="project" value="UniProtKB-SubCell"/>
</dbReference>
<dbReference type="Proteomes" id="UP000183090">
    <property type="component" value="Unassembled WGS sequence"/>
</dbReference>
<comment type="subcellular location">
    <subcellularLocation>
        <location evidence="1">Cell membrane</location>
        <topology evidence="1">Multi-pass membrane protein</topology>
    </subcellularLocation>
</comment>
<name>A0A0F7HPU4_9STAP</name>
<evidence type="ECO:0000256" key="3">
    <source>
        <dbReference type="ARBA" id="ARBA00022475"/>
    </source>
</evidence>
<dbReference type="AlphaFoldDB" id="A0A0F7HPU4"/>
<evidence type="ECO:0000313" key="9">
    <source>
        <dbReference type="EMBL" id="AKG75226.1"/>
    </source>
</evidence>
<evidence type="ECO:0000256" key="4">
    <source>
        <dbReference type="ARBA" id="ARBA00022692"/>
    </source>
</evidence>
<feature type="transmembrane region" description="Helical" evidence="7">
    <location>
        <begin position="286"/>
        <end position="303"/>
    </location>
</feature>
<feature type="transmembrane region" description="Helical" evidence="7">
    <location>
        <begin position="261"/>
        <end position="279"/>
    </location>
</feature>
<evidence type="ECO:0000259" key="8">
    <source>
        <dbReference type="PROSITE" id="PS50850"/>
    </source>
</evidence>
<feature type="transmembrane region" description="Helical" evidence="7">
    <location>
        <begin position="168"/>
        <end position="190"/>
    </location>
</feature>
<dbReference type="Pfam" id="PF07690">
    <property type="entry name" value="MFS_1"/>
    <property type="match status" value="1"/>
</dbReference>
<keyword evidence="2" id="KW-0813">Transport</keyword>
<evidence type="ECO:0000256" key="7">
    <source>
        <dbReference type="SAM" id="Phobius"/>
    </source>
</evidence>
<keyword evidence="3" id="KW-1003">Cell membrane</keyword>
<reference evidence="10 12" key="3">
    <citation type="submission" date="2016-10" db="EMBL/GenBank/DDBJ databases">
        <authorList>
            <person name="Varghese N."/>
            <person name="Submissions S."/>
        </authorList>
    </citation>
    <scope>NUCLEOTIDE SEQUENCE [LARGE SCALE GENOMIC DNA]</scope>
    <source>
        <strain evidence="10 12">CGMCC 1.6501</strain>
    </source>
</reference>
<evidence type="ECO:0000256" key="6">
    <source>
        <dbReference type="ARBA" id="ARBA00023136"/>
    </source>
</evidence>
<accession>A0A0F7HPU4</accession>
<dbReference type="SUPFAM" id="SSF103473">
    <property type="entry name" value="MFS general substrate transporter"/>
    <property type="match status" value="1"/>
</dbReference>
<keyword evidence="11" id="KW-1185">Reference proteome</keyword>
<protein>
    <submittedName>
        <fullName evidence="9">MFS transporter</fullName>
    </submittedName>
    <submittedName>
        <fullName evidence="10">Major Facilitator Superfamily protein</fullName>
    </submittedName>
</protein>
<feature type="transmembrane region" description="Helical" evidence="7">
    <location>
        <begin position="343"/>
        <end position="362"/>
    </location>
</feature>
<dbReference type="KEGG" id="shv:AAT16_01650"/>
<sequence length="402" mass="44416">MNTSLIKNRTFVLLFVASIFAVTGFSMFLTTTTWYVITDLDMPSLLGIVLIVITVPRLIMMTYGGILADNYKKSTIMFGTNSAQAVLLLCITLLVWNDAMTLMALLSFAGLFGMLDAFFGPASTSLLPKIVDRPQLQKANAYFQGVDQVSFILGPVLAGMIMEVFDVSISFFVAFILVSLSALIILPPFIKEAAVENKVKQSQVENLKEGFNYVRQSNFLLIGMLILITLNFFVFGTLHIAIPLLVDVYGGTPINLSYMEMSLSIGMVLGTLILGRYIIAKKGRMSLYGLLATVIFYIIFSFMDNLTLLPIMLLFIGFAMSFVFIPFFTAAQEITENRMMGRVMSLIFLAMNGFDPIAYALVSGLTTFGIPVQFILLGFGSIGLLITVVIFMKAKEFQKLTT</sequence>
<dbReference type="GO" id="GO:0022857">
    <property type="term" value="F:transmembrane transporter activity"/>
    <property type="evidence" value="ECO:0007669"/>
    <property type="project" value="InterPro"/>
</dbReference>
<evidence type="ECO:0000256" key="1">
    <source>
        <dbReference type="ARBA" id="ARBA00004651"/>
    </source>
</evidence>
<proteinExistence type="predicted"/>
<feature type="domain" description="Major facilitator superfamily (MFS) profile" evidence="8">
    <location>
        <begin position="1"/>
        <end position="398"/>
    </location>
</feature>
<evidence type="ECO:0000256" key="5">
    <source>
        <dbReference type="ARBA" id="ARBA00022989"/>
    </source>
</evidence>
<feature type="transmembrane region" description="Helical" evidence="7">
    <location>
        <begin position="43"/>
        <end position="63"/>
    </location>
</feature>
<dbReference type="InterPro" id="IPR011701">
    <property type="entry name" value="MFS"/>
</dbReference>
<keyword evidence="5 7" id="KW-1133">Transmembrane helix</keyword>
<evidence type="ECO:0000313" key="11">
    <source>
        <dbReference type="Proteomes" id="UP000034029"/>
    </source>
</evidence>
<feature type="transmembrane region" description="Helical" evidence="7">
    <location>
        <begin position="102"/>
        <end position="120"/>
    </location>
</feature>